<dbReference type="Pfam" id="PF04397">
    <property type="entry name" value="LytTR"/>
    <property type="match status" value="1"/>
</dbReference>
<feature type="transmembrane region" description="Helical" evidence="1">
    <location>
        <begin position="52"/>
        <end position="77"/>
    </location>
</feature>
<dbReference type="InterPro" id="IPR007492">
    <property type="entry name" value="LytTR_DNA-bd_dom"/>
</dbReference>
<dbReference type="InterPro" id="IPR046947">
    <property type="entry name" value="LytR-like"/>
</dbReference>
<dbReference type="SMART" id="SM00850">
    <property type="entry name" value="LytTR"/>
    <property type="match status" value="1"/>
</dbReference>
<protein>
    <submittedName>
        <fullName evidence="3">LytTR family transcriptional regulator</fullName>
    </submittedName>
</protein>
<feature type="transmembrane region" description="Helical" evidence="1">
    <location>
        <begin position="119"/>
        <end position="141"/>
    </location>
</feature>
<sequence length="294" mass="33927">MKKLLNYLNSPYPVFYQRWKIAVISSVIVFLILAFLQPFGISSIEHHKLGILLGYMAVTAVFLCMPVYLFPALFPAYYEDDRWTVGKHILSQVYIFFFIAIGNWLYSAIVFNWGFRLDIFYNFLFCTVIIGFFPSVFFILLNRNRLLAFHLKEATEMNLLLQRSAATVSVERVEQEDTVILFAGGTKEVLEVNTSDLFFVEADGNYVKITYRKGHEPVRKLLRMTMKQAEEVTAVYPFIIKCHRAFLVNLHAVSRVSGNSQGYRLSLDGCEEEIPVSRAYSKEIKTLIENMNEA</sequence>
<dbReference type="PROSITE" id="PS50930">
    <property type="entry name" value="HTH_LYTTR"/>
    <property type="match status" value="1"/>
</dbReference>
<evidence type="ECO:0000259" key="2">
    <source>
        <dbReference type="PROSITE" id="PS50930"/>
    </source>
</evidence>
<dbReference type="Gene3D" id="2.40.50.1020">
    <property type="entry name" value="LytTr DNA-binding domain"/>
    <property type="match status" value="1"/>
</dbReference>
<organism evidence="3 4">
    <name type="scientific">Bacteroides nordii</name>
    <dbReference type="NCBI Taxonomy" id="291645"/>
    <lineage>
        <taxon>Bacteria</taxon>
        <taxon>Pseudomonadati</taxon>
        <taxon>Bacteroidota</taxon>
        <taxon>Bacteroidia</taxon>
        <taxon>Bacteroidales</taxon>
        <taxon>Bacteroidaceae</taxon>
        <taxon>Bacteroides</taxon>
    </lineage>
</organism>
<dbReference type="GO" id="GO:0000156">
    <property type="term" value="F:phosphorelay response regulator activity"/>
    <property type="evidence" value="ECO:0007669"/>
    <property type="project" value="InterPro"/>
</dbReference>
<dbReference type="Proteomes" id="UP000284379">
    <property type="component" value="Unassembled WGS sequence"/>
</dbReference>
<dbReference type="PANTHER" id="PTHR37299">
    <property type="entry name" value="TRANSCRIPTIONAL REGULATOR-RELATED"/>
    <property type="match status" value="1"/>
</dbReference>
<keyword evidence="1" id="KW-1133">Transmembrane helix</keyword>
<evidence type="ECO:0000256" key="1">
    <source>
        <dbReference type="SAM" id="Phobius"/>
    </source>
</evidence>
<dbReference type="RefSeq" id="WP_122200856.1">
    <property type="nucleotide sequence ID" value="NZ_CABJFV010000002.1"/>
</dbReference>
<reference evidence="3 4" key="1">
    <citation type="submission" date="2018-08" db="EMBL/GenBank/DDBJ databases">
        <title>A genome reference for cultivated species of the human gut microbiota.</title>
        <authorList>
            <person name="Zou Y."/>
            <person name="Xue W."/>
            <person name="Luo G."/>
        </authorList>
    </citation>
    <scope>NUCLEOTIDE SEQUENCE [LARGE SCALE GENOMIC DNA]</scope>
    <source>
        <strain evidence="3 4">AM40-30BH</strain>
    </source>
</reference>
<name>A0A413VVF6_9BACE</name>
<keyword evidence="1" id="KW-0812">Transmembrane</keyword>
<dbReference type="EMBL" id="QSGO01000002">
    <property type="protein sequence ID" value="RHB37600.1"/>
    <property type="molecule type" value="Genomic_DNA"/>
</dbReference>
<dbReference type="PANTHER" id="PTHR37299:SF1">
    <property type="entry name" value="STAGE 0 SPORULATION PROTEIN A HOMOLOG"/>
    <property type="match status" value="1"/>
</dbReference>
<dbReference type="AlphaFoldDB" id="A0A413VVF6"/>
<dbReference type="GO" id="GO:0003677">
    <property type="term" value="F:DNA binding"/>
    <property type="evidence" value="ECO:0007669"/>
    <property type="project" value="InterPro"/>
</dbReference>
<feature type="transmembrane region" description="Helical" evidence="1">
    <location>
        <begin position="21"/>
        <end position="40"/>
    </location>
</feature>
<feature type="transmembrane region" description="Helical" evidence="1">
    <location>
        <begin position="89"/>
        <end position="113"/>
    </location>
</feature>
<evidence type="ECO:0000313" key="3">
    <source>
        <dbReference type="EMBL" id="RHB37600.1"/>
    </source>
</evidence>
<evidence type="ECO:0000313" key="4">
    <source>
        <dbReference type="Proteomes" id="UP000284379"/>
    </source>
</evidence>
<keyword evidence="1" id="KW-0472">Membrane</keyword>
<proteinExistence type="predicted"/>
<feature type="domain" description="HTH LytTR-type" evidence="2">
    <location>
        <begin position="192"/>
        <end position="290"/>
    </location>
</feature>
<gene>
    <name evidence="3" type="ORF">DW888_03225</name>
</gene>
<accession>A0A413VVF6</accession>
<comment type="caution">
    <text evidence="3">The sequence shown here is derived from an EMBL/GenBank/DDBJ whole genome shotgun (WGS) entry which is preliminary data.</text>
</comment>